<keyword evidence="2" id="KW-1133">Transmembrane helix</keyword>
<proteinExistence type="predicted"/>
<feature type="region of interest" description="Disordered" evidence="1">
    <location>
        <begin position="187"/>
        <end position="297"/>
    </location>
</feature>
<keyword evidence="2" id="KW-0472">Membrane</keyword>
<gene>
    <name evidence="3" type="ORF">GSTENG00036284001</name>
</gene>
<accession>Q4RBT8</accession>
<evidence type="ECO:0000313" key="3">
    <source>
        <dbReference type="EMBL" id="CAG14145.1"/>
    </source>
</evidence>
<dbReference type="KEGG" id="tng:GSTEN00036284G001"/>
<protein>
    <submittedName>
        <fullName evidence="3">(spotted green pufferfish) hypothetical protein</fullName>
    </submittedName>
</protein>
<feature type="region of interest" description="Disordered" evidence="1">
    <location>
        <begin position="105"/>
        <end position="166"/>
    </location>
</feature>
<organism evidence="3">
    <name type="scientific">Tetraodon nigroviridis</name>
    <name type="common">Spotted green pufferfish</name>
    <name type="synonym">Chelonodon nigroviridis</name>
    <dbReference type="NCBI Taxonomy" id="99883"/>
    <lineage>
        <taxon>Eukaryota</taxon>
        <taxon>Metazoa</taxon>
        <taxon>Chordata</taxon>
        <taxon>Craniata</taxon>
        <taxon>Vertebrata</taxon>
        <taxon>Euteleostomi</taxon>
        <taxon>Actinopterygii</taxon>
        <taxon>Neopterygii</taxon>
        <taxon>Teleostei</taxon>
        <taxon>Neoteleostei</taxon>
        <taxon>Acanthomorphata</taxon>
        <taxon>Eupercaria</taxon>
        <taxon>Tetraodontiformes</taxon>
        <taxon>Tetradontoidea</taxon>
        <taxon>Tetraodontidae</taxon>
        <taxon>Tetraodon</taxon>
    </lineage>
</organism>
<feature type="region of interest" description="Disordered" evidence="1">
    <location>
        <begin position="323"/>
        <end position="399"/>
    </location>
</feature>
<reference evidence="3" key="2">
    <citation type="submission" date="2004-02" db="EMBL/GenBank/DDBJ databases">
        <authorList>
            <consortium name="Genoscope"/>
            <consortium name="Whitehead Institute Centre for Genome Research"/>
        </authorList>
    </citation>
    <scope>NUCLEOTIDE SEQUENCE</scope>
</reference>
<feature type="compositionally biased region" description="Polar residues" evidence="1">
    <location>
        <begin position="106"/>
        <end position="131"/>
    </location>
</feature>
<reference evidence="3" key="1">
    <citation type="journal article" date="2004" name="Nature">
        <title>Genome duplication in the teleost fish Tetraodon nigroviridis reveals the early vertebrate proto-karyotype.</title>
        <authorList>
            <person name="Jaillon O."/>
            <person name="Aury J.-M."/>
            <person name="Brunet F."/>
            <person name="Petit J.-L."/>
            <person name="Stange-Thomann N."/>
            <person name="Mauceli E."/>
            <person name="Bouneau L."/>
            <person name="Fischer C."/>
            <person name="Ozouf-Costaz C."/>
            <person name="Bernot A."/>
            <person name="Nicaud S."/>
            <person name="Jaffe D."/>
            <person name="Fisher S."/>
            <person name="Lutfalla G."/>
            <person name="Dossat C."/>
            <person name="Segurens B."/>
            <person name="Dasilva C."/>
            <person name="Salanoubat M."/>
            <person name="Levy M."/>
            <person name="Boudet N."/>
            <person name="Castellano S."/>
            <person name="Anthouard V."/>
            <person name="Jubin C."/>
            <person name="Castelli V."/>
            <person name="Katinka M."/>
            <person name="Vacherie B."/>
            <person name="Biemont C."/>
            <person name="Skalli Z."/>
            <person name="Cattolico L."/>
            <person name="Poulain J."/>
            <person name="De Berardinis V."/>
            <person name="Cruaud C."/>
            <person name="Duprat S."/>
            <person name="Brottier P."/>
            <person name="Coutanceau J.-P."/>
            <person name="Gouzy J."/>
            <person name="Parra G."/>
            <person name="Lardier G."/>
            <person name="Chapple C."/>
            <person name="McKernan K.J."/>
            <person name="McEwan P."/>
            <person name="Bosak S."/>
            <person name="Kellis M."/>
            <person name="Volff J.-N."/>
            <person name="Guigo R."/>
            <person name="Zody M.C."/>
            <person name="Mesirov J."/>
            <person name="Lindblad-Toh K."/>
            <person name="Birren B."/>
            <person name="Nusbaum C."/>
            <person name="Kahn D."/>
            <person name="Robinson-Rechavi M."/>
            <person name="Laudet V."/>
            <person name="Schachter V."/>
            <person name="Quetier F."/>
            <person name="Saurin W."/>
            <person name="Scarpelli C."/>
            <person name="Wincker P."/>
            <person name="Lander E.S."/>
            <person name="Weissenbach J."/>
            <person name="Roest Crollius H."/>
        </authorList>
    </citation>
    <scope>NUCLEOTIDE SEQUENCE [LARGE SCALE GENOMIC DNA]</scope>
</reference>
<evidence type="ECO:0000256" key="1">
    <source>
        <dbReference type="SAM" id="MobiDB-lite"/>
    </source>
</evidence>
<name>Q4RBT8_TETNG</name>
<feature type="non-terminal residue" evidence="3">
    <location>
        <position position="399"/>
    </location>
</feature>
<comment type="caution">
    <text evidence="3">The sequence shown here is derived from an EMBL/GenBank/DDBJ whole genome shotgun (WGS) entry which is preliminary data.</text>
</comment>
<feature type="compositionally biased region" description="Low complexity" evidence="1">
    <location>
        <begin position="133"/>
        <end position="144"/>
    </location>
</feature>
<feature type="compositionally biased region" description="Basic and acidic residues" evidence="1">
    <location>
        <begin position="378"/>
        <end position="391"/>
    </location>
</feature>
<feature type="compositionally biased region" description="Polar residues" evidence="1">
    <location>
        <begin position="336"/>
        <end position="349"/>
    </location>
</feature>
<dbReference type="AlphaFoldDB" id="Q4RBT8"/>
<sequence>HRMIPPSSKNFLVNNLAAGTQYDLCVLAIYDDVITSLTATRVVGCVQFSTESEYMRCHFMQSQVLGGTMIIIIGGIIVASVLVFIIILMIRYKVCNPGDGGKGVSMSMTNVHSQTNGQQSQTCTMTPSASKHGSIGLDDLSGSSKKQGSADCGGAKDTVTHSSDSSLHDCATATSVLSQGWAARSLNGEEKEDRGQPGSASPGAASLNKPKRKPAPSKPGSACSNPSAAPENLNSSTRPPSSSTTSSTTASSLLLPSSTPLENLNTNRNNSTSLNQTPPPLAPSSFSNPHASPSAVASIRFRETPVLRRATRTSAKYQTLPVEEEGRNRARRRYSLSESGSPKTHQSLQGGRAGATPKIGRIIRNKRSQSMSGMLLPKDGDGDSDKGRCDSDWILESTV</sequence>
<evidence type="ECO:0000256" key="2">
    <source>
        <dbReference type="SAM" id="Phobius"/>
    </source>
</evidence>
<dbReference type="EMBL" id="CAAE01020660">
    <property type="protein sequence ID" value="CAG14145.1"/>
    <property type="molecule type" value="Genomic_DNA"/>
</dbReference>
<keyword evidence="2" id="KW-0812">Transmembrane</keyword>
<feature type="compositionally biased region" description="Low complexity" evidence="1">
    <location>
        <begin position="232"/>
        <end position="275"/>
    </location>
</feature>
<feature type="transmembrane region" description="Helical" evidence="2">
    <location>
        <begin position="64"/>
        <end position="90"/>
    </location>
</feature>
<dbReference type="OrthoDB" id="1394818at2759"/>